<keyword evidence="3 9" id="KW-1003">Cell membrane</keyword>
<name>A0A1B9F3S5_9BACT</name>
<dbReference type="PATRIC" id="fig|1156395.6.peg.2137"/>
<sequence length="55" mass="6097">MFGLGIPEFLIILAILLIIFGAKKLPEIGKGLGKGIKNFKKSLKEEEKESEHQSD</sequence>
<keyword evidence="7 9" id="KW-0811">Translocation</keyword>
<evidence type="ECO:0000256" key="4">
    <source>
        <dbReference type="ARBA" id="ARBA00022692"/>
    </source>
</evidence>
<keyword evidence="8 9" id="KW-0472">Membrane</keyword>
<accession>A0A1B9F3S5</accession>
<comment type="subunit">
    <text evidence="9">Forms a complex with TatC.</text>
</comment>
<dbReference type="HAMAP" id="MF_00236">
    <property type="entry name" value="TatA_E"/>
    <property type="match status" value="1"/>
</dbReference>
<dbReference type="STRING" id="1156395.DBT_2112"/>
<comment type="caution">
    <text evidence="10">The sequence shown here is derived from an EMBL/GenBank/DDBJ whole genome shotgun (WGS) entry which is preliminary data.</text>
</comment>
<evidence type="ECO:0000256" key="1">
    <source>
        <dbReference type="ARBA" id="ARBA00004162"/>
    </source>
</evidence>
<dbReference type="Gene3D" id="1.20.5.3310">
    <property type="match status" value="1"/>
</dbReference>
<evidence type="ECO:0000313" key="10">
    <source>
        <dbReference type="EMBL" id="OCC14570.1"/>
    </source>
</evidence>
<comment type="similarity">
    <text evidence="9">Belongs to the TatA/E family.</text>
</comment>
<dbReference type="InterPro" id="IPR006312">
    <property type="entry name" value="TatA/E"/>
</dbReference>
<dbReference type="NCBIfam" id="TIGR01411">
    <property type="entry name" value="tatAE"/>
    <property type="match status" value="1"/>
</dbReference>
<evidence type="ECO:0000256" key="3">
    <source>
        <dbReference type="ARBA" id="ARBA00022475"/>
    </source>
</evidence>
<gene>
    <name evidence="9" type="primary">tatA</name>
    <name evidence="10" type="ORF">DBT_2112</name>
</gene>
<dbReference type="GO" id="GO:0043953">
    <property type="term" value="P:protein transport by the Tat complex"/>
    <property type="evidence" value="ECO:0007669"/>
    <property type="project" value="UniProtKB-UniRule"/>
</dbReference>
<keyword evidence="6 9" id="KW-1133">Transmembrane helix</keyword>
<evidence type="ECO:0000256" key="6">
    <source>
        <dbReference type="ARBA" id="ARBA00022989"/>
    </source>
</evidence>
<dbReference type="PANTHER" id="PTHR42982:SF1">
    <property type="entry name" value="SEC-INDEPENDENT PROTEIN TRANSLOCASE PROTEIN TATA"/>
    <property type="match status" value="1"/>
</dbReference>
<dbReference type="EMBL" id="MAGO01000011">
    <property type="protein sequence ID" value="OCC14570.1"/>
    <property type="molecule type" value="Genomic_DNA"/>
</dbReference>
<evidence type="ECO:0000256" key="8">
    <source>
        <dbReference type="ARBA" id="ARBA00023136"/>
    </source>
</evidence>
<keyword evidence="5 9" id="KW-0653">Protein transport</keyword>
<keyword evidence="2 9" id="KW-0813">Transport</keyword>
<comment type="subcellular location">
    <subcellularLocation>
        <location evidence="1 9">Cell membrane</location>
        <topology evidence="1 9">Single-pass membrane protein</topology>
    </subcellularLocation>
</comment>
<proteinExistence type="inferred from homology"/>
<dbReference type="AlphaFoldDB" id="A0A1B9F3S5"/>
<dbReference type="Proteomes" id="UP000093080">
    <property type="component" value="Unassembled WGS sequence"/>
</dbReference>
<dbReference type="GO" id="GO:0033281">
    <property type="term" value="C:TAT protein transport complex"/>
    <property type="evidence" value="ECO:0007669"/>
    <property type="project" value="UniProtKB-UniRule"/>
</dbReference>
<protein>
    <recommendedName>
        <fullName evidence="9">Sec-independent protein translocase protein TatA</fullName>
    </recommendedName>
</protein>
<dbReference type="GO" id="GO:0008320">
    <property type="term" value="F:protein transmembrane transporter activity"/>
    <property type="evidence" value="ECO:0007669"/>
    <property type="project" value="UniProtKB-UniRule"/>
</dbReference>
<dbReference type="Pfam" id="PF02416">
    <property type="entry name" value="TatA_B_E"/>
    <property type="match status" value="1"/>
</dbReference>
<dbReference type="InterPro" id="IPR003369">
    <property type="entry name" value="TatA/B/E"/>
</dbReference>
<keyword evidence="4 9" id="KW-0812">Transmembrane</keyword>
<evidence type="ECO:0000256" key="7">
    <source>
        <dbReference type="ARBA" id="ARBA00023010"/>
    </source>
</evidence>
<keyword evidence="11" id="KW-1185">Reference proteome</keyword>
<evidence type="ECO:0000313" key="11">
    <source>
        <dbReference type="Proteomes" id="UP000093080"/>
    </source>
</evidence>
<organism evidence="10 11">
    <name type="scientific">Dissulfuribacter thermophilus</name>
    <dbReference type="NCBI Taxonomy" id="1156395"/>
    <lineage>
        <taxon>Bacteria</taxon>
        <taxon>Pseudomonadati</taxon>
        <taxon>Thermodesulfobacteriota</taxon>
        <taxon>Dissulfuribacteria</taxon>
        <taxon>Dissulfuribacterales</taxon>
        <taxon>Dissulfuribacteraceae</taxon>
        <taxon>Dissulfuribacter</taxon>
    </lineage>
</organism>
<dbReference type="RefSeq" id="WP_067619981.1">
    <property type="nucleotide sequence ID" value="NZ_MAGO01000011.1"/>
</dbReference>
<evidence type="ECO:0000256" key="2">
    <source>
        <dbReference type="ARBA" id="ARBA00022448"/>
    </source>
</evidence>
<feature type="transmembrane region" description="Helical" evidence="9">
    <location>
        <begin position="6"/>
        <end position="22"/>
    </location>
</feature>
<evidence type="ECO:0000256" key="9">
    <source>
        <dbReference type="HAMAP-Rule" id="MF_00236"/>
    </source>
</evidence>
<dbReference type="PRINTS" id="PR01506">
    <property type="entry name" value="TATBPROTEIN"/>
</dbReference>
<reference evidence="10 11" key="1">
    <citation type="submission" date="2016-06" db="EMBL/GenBank/DDBJ databases">
        <title>Respiratory ammonification of nitrate coupled to the oxidation of elemental sulfur in deep-sea autotrophic thermophilic bacteria.</title>
        <authorList>
            <person name="Slobodkina G.B."/>
            <person name="Mardanov A.V."/>
            <person name="Ravin N.V."/>
            <person name="Frolova A.A."/>
            <person name="Viryasiv M.B."/>
            <person name="Chernyh N.A."/>
            <person name="Bonch-Osmolovskaya E.A."/>
            <person name="Slobodkin A.I."/>
        </authorList>
    </citation>
    <scope>NUCLEOTIDE SEQUENCE [LARGE SCALE GENOMIC DNA]</scope>
    <source>
        <strain evidence="10 11">S69</strain>
    </source>
</reference>
<dbReference type="PANTHER" id="PTHR42982">
    <property type="entry name" value="SEC-INDEPENDENT PROTEIN TRANSLOCASE PROTEIN TATA"/>
    <property type="match status" value="1"/>
</dbReference>
<comment type="function">
    <text evidence="9">Part of the twin-arginine translocation (Tat) system that transports large folded proteins containing a characteristic twin-arginine motif in their signal peptide across membranes. TatA could form the protein-conducting channel of the Tat system.</text>
</comment>
<evidence type="ECO:0000256" key="5">
    <source>
        <dbReference type="ARBA" id="ARBA00022927"/>
    </source>
</evidence>